<reference evidence="7 8" key="1">
    <citation type="submission" date="2019-03" db="EMBL/GenBank/DDBJ databases">
        <title>Genomic Encyclopedia of Type Strains, Phase IV (KMG-IV): sequencing the most valuable type-strain genomes for metagenomic binning, comparative biology and taxonomic classification.</title>
        <authorList>
            <person name="Goeker M."/>
        </authorList>
    </citation>
    <scope>NUCLEOTIDE SEQUENCE [LARGE SCALE GENOMIC DNA]</scope>
    <source>
        <strain evidence="7 8">DSM 4868</strain>
    </source>
</reference>
<dbReference type="GO" id="GO:0015562">
    <property type="term" value="F:efflux transmembrane transporter activity"/>
    <property type="evidence" value="ECO:0007669"/>
    <property type="project" value="TreeGrafter"/>
</dbReference>
<dbReference type="Gene3D" id="2.40.50.100">
    <property type="match status" value="1"/>
</dbReference>
<evidence type="ECO:0000313" key="8">
    <source>
        <dbReference type="Proteomes" id="UP000295142"/>
    </source>
</evidence>
<keyword evidence="3" id="KW-0732">Signal</keyword>
<dbReference type="Gene3D" id="2.40.30.170">
    <property type="match status" value="1"/>
</dbReference>
<dbReference type="PANTHER" id="PTHR30469">
    <property type="entry name" value="MULTIDRUG RESISTANCE PROTEIN MDTA"/>
    <property type="match status" value="1"/>
</dbReference>
<dbReference type="RefSeq" id="WP_132546380.1">
    <property type="nucleotide sequence ID" value="NZ_SLWW01000015.1"/>
</dbReference>
<dbReference type="PANTHER" id="PTHR30469:SF15">
    <property type="entry name" value="HLYD FAMILY OF SECRETION PROTEINS"/>
    <property type="match status" value="1"/>
</dbReference>
<evidence type="ECO:0000256" key="1">
    <source>
        <dbReference type="ARBA" id="ARBA00009477"/>
    </source>
</evidence>
<sequence length="348" mass="36685">MKHLLWLVLLAAGPAWADTGAPRPVVSEIVELQRADAAAYVGTVTARIEADLGFPLLGTVAARPVDRGDLVAVGDTLAQLDPEELEADRRAAEAGIIMADAQLRSARDARDRAEALVARAVDSETRLEDAERALAGAEAQMEQAEATLAQARDRLKDATLTAPHDGVITEIHAEPGATLSAGEPVLRLAATDRLEVEIDVTERDLARLAPGTPFDVSLIAQPDLTARATLDRIDPEADRSTRTRRVHLALADPPGGFRLGALVRVRPARDAASGVSLPLAAILAPGDAPAVWVVDRANDRVVRRPVTLGARLGEQVQITGGLAPGEEVVLKGIHSLKDGQAVGPQVQP</sequence>
<dbReference type="EMBL" id="SLWW01000015">
    <property type="protein sequence ID" value="TCO69452.1"/>
    <property type="molecule type" value="Genomic_DNA"/>
</dbReference>
<evidence type="ECO:0000256" key="2">
    <source>
        <dbReference type="SAM" id="Coils"/>
    </source>
</evidence>
<dbReference type="InterPro" id="IPR058792">
    <property type="entry name" value="Beta-barrel_RND_2"/>
</dbReference>
<protein>
    <submittedName>
        <fullName evidence="7">RND family efflux transporter MFP subunit</fullName>
    </submittedName>
</protein>
<feature type="coiled-coil region" evidence="2">
    <location>
        <begin position="113"/>
        <end position="161"/>
    </location>
</feature>
<keyword evidence="2" id="KW-0175">Coiled coil</keyword>
<dbReference type="Pfam" id="PF25954">
    <property type="entry name" value="Beta-barrel_RND_2"/>
    <property type="match status" value="1"/>
</dbReference>
<dbReference type="NCBIfam" id="TIGR01730">
    <property type="entry name" value="RND_mfp"/>
    <property type="match status" value="1"/>
</dbReference>
<evidence type="ECO:0000259" key="6">
    <source>
        <dbReference type="Pfam" id="PF25989"/>
    </source>
</evidence>
<dbReference type="OrthoDB" id="9813967at2"/>
<dbReference type="Gene3D" id="1.10.287.470">
    <property type="entry name" value="Helix hairpin bin"/>
    <property type="match status" value="1"/>
</dbReference>
<dbReference type="GO" id="GO:1990281">
    <property type="term" value="C:efflux pump complex"/>
    <property type="evidence" value="ECO:0007669"/>
    <property type="project" value="TreeGrafter"/>
</dbReference>
<comment type="caution">
    <text evidence="7">The sequence shown here is derived from an EMBL/GenBank/DDBJ whole genome shotgun (WGS) entry which is preliminary data.</text>
</comment>
<dbReference type="SUPFAM" id="SSF111369">
    <property type="entry name" value="HlyD-like secretion proteins"/>
    <property type="match status" value="1"/>
</dbReference>
<dbReference type="InterPro" id="IPR006143">
    <property type="entry name" value="RND_pump_MFP"/>
</dbReference>
<feature type="chain" id="PRO_5020308646" evidence="3">
    <location>
        <begin position="18"/>
        <end position="348"/>
    </location>
</feature>
<dbReference type="InterPro" id="IPR058637">
    <property type="entry name" value="YknX-like_C"/>
</dbReference>
<dbReference type="AlphaFoldDB" id="A0A4R2KB63"/>
<dbReference type="Pfam" id="PF25917">
    <property type="entry name" value="BSH_RND"/>
    <property type="match status" value="1"/>
</dbReference>
<feature type="domain" description="CusB-like beta-barrel" evidence="5">
    <location>
        <begin position="196"/>
        <end position="267"/>
    </location>
</feature>
<dbReference type="Gene3D" id="2.40.420.20">
    <property type="match status" value="1"/>
</dbReference>
<proteinExistence type="inferred from homology"/>
<dbReference type="InterPro" id="IPR058625">
    <property type="entry name" value="MdtA-like_BSH"/>
</dbReference>
<keyword evidence="8" id="KW-1185">Reference proteome</keyword>
<name>A0A4R2KB63_9RHOB</name>
<feature type="domain" description="YknX-like C-terminal permuted SH3-like" evidence="6">
    <location>
        <begin position="275"/>
        <end position="342"/>
    </location>
</feature>
<gene>
    <name evidence="7" type="ORF">EV655_11585</name>
</gene>
<comment type="similarity">
    <text evidence="1">Belongs to the membrane fusion protein (MFP) (TC 8.A.1) family.</text>
</comment>
<organism evidence="7 8">
    <name type="scientific">Rhodovulum euryhalinum</name>
    <dbReference type="NCBI Taxonomy" id="35805"/>
    <lineage>
        <taxon>Bacteria</taxon>
        <taxon>Pseudomonadati</taxon>
        <taxon>Pseudomonadota</taxon>
        <taxon>Alphaproteobacteria</taxon>
        <taxon>Rhodobacterales</taxon>
        <taxon>Paracoccaceae</taxon>
        <taxon>Rhodovulum</taxon>
    </lineage>
</organism>
<evidence type="ECO:0000259" key="5">
    <source>
        <dbReference type="Pfam" id="PF25954"/>
    </source>
</evidence>
<evidence type="ECO:0000313" key="7">
    <source>
        <dbReference type="EMBL" id="TCO69452.1"/>
    </source>
</evidence>
<feature type="domain" description="Multidrug resistance protein MdtA-like barrel-sandwich hybrid" evidence="4">
    <location>
        <begin position="58"/>
        <end position="184"/>
    </location>
</feature>
<evidence type="ECO:0000256" key="3">
    <source>
        <dbReference type="SAM" id="SignalP"/>
    </source>
</evidence>
<accession>A0A4R2KB63</accession>
<dbReference type="Pfam" id="PF25989">
    <property type="entry name" value="YknX_C"/>
    <property type="match status" value="1"/>
</dbReference>
<feature type="signal peptide" evidence="3">
    <location>
        <begin position="1"/>
        <end position="17"/>
    </location>
</feature>
<evidence type="ECO:0000259" key="4">
    <source>
        <dbReference type="Pfam" id="PF25917"/>
    </source>
</evidence>
<dbReference type="Proteomes" id="UP000295142">
    <property type="component" value="Unassembled WGS sequence"/>
</dbReference>